<evidence type="ECO:0000259" key="2">
    <source>
        <dbReference type="Pfam" id="PF12804"/>
    </source>
</evidence>
<dbReference type="GO" id="GO:0016779">
    <property type="term" value="F:nucleotidyltransferase activity"/>
    <property type="evidence" value="ECO:0007669"/>
    <property type="project" value="TreeGrafter"/>
</dbReference>
<sequence length="202" mass="22985">MIYAVVMAGGRGTRLETPVEKPLFKLHNKPLIKYVLDNINSSKLIEKTIIATSPNAPETEEYVKKLNYEILDTPGVDYLNDLSLILKSFEKKSTEDILLFINADLPFIKGECIDYILKQYFKSGKEALSTLIPVTVFNDLGLKYEYEYQGLVPVGVNVLKSIDRIQDETQLVIEKEELAFNINTLQDASVADKYTFKYNECI</sequence>
<dbReference type="Proteomes" id="UP000323439">
    <property type="component" value="Unassembled WGS sequence"/>
</dbReference>
<dbReference type="SUPFAM" id="SSF53448">
    <property type="entry name" value="Nucleotide-diphospho-sugar transferases"/>
    <property type="match status" value="1"/>
</dbReference>
<feature type="domain" description="MobA-like NTP transferase" evidence="2">
    <location>
        <begin position="4"/>
        <end position="127"/>
    </location>
</feature>
<dbReference type="Pfam" id="PF12804">
    <property type="entry name" value="NTP_transf_3"/>
    <property type="match status" value="1"/>
</dbReference>
<organism evidence="3 4">
    <name type="scientific">Methanobrevibacter millerae</name>
    <dbReference type="NCBI Taxonomy" id="230361"/>
    <lineage>
        <taxon>Archaea</taxon>
        <taxon>Methanobacteriati</taxon>
        <taxon>Methanobacteriota</taxon>
        <taxon>Methanomada group</taxon>
        <taxon>Methanobacteria</taxon>
        <taxon>Methanobacteriales</taxon>
        <taxon>Methanobacteriaceae</taxon>
        <taxon>Methanobrevibacter</taxon>
    </lineage>
</organism>
<gene>
    <name evidence="3" type="ORF">SAMN02910315_01682</name>
</gene>
<accession>A0A1G5WTV8</accession>
<dbReference type="PANTHER" id="PTHR19136">
    <property type="entry name" value="MOLYBDENUM COFACTOR GUANYLYLTRANSFERASE"/>
    <property type="match status" value="1"/>
</dbReference>
<dbReference type="InterPro" id="IPR029044">
    <property type="entry name" value="Nucleotide-diphossugar_trans"/>
</dbReference>
<evidence type="ECO:0000256" key="1">
    <source>
        <dbReference type="ARBA" id="ARBA00022679"/>
    </source>
</evidence>
<dbReference type="AlphaFoldDB" id="A0A1G5WTV8"/>
<reference evidence="3 4" key="1">
    <citation type="submission" date="2016-10" db="EMBL/GenBank/DDBJ databases">
        <authorList>
            <person name="Varghese N."/>
            <person name="Submissions S."/>
        </authorList>
    </citation>
    <scope>NUCLEOTIDE SEQUENCE [LARGE SCALE GENOMIC DNA]</scope>
    <source>
        <strain evidence="3 4">DSM 16643</strain>
    </source>
</reference>
<dbReference type="OrthoDB" id="9782at2157"/>
<keyword evidence="1" id="KW-0808">Transferase</keyword>
<dbReference type="InterPro" id="IPR025877">
    <property type="entry name" value="MobA-like_NTP_Trfase"/>
</dbReference>
<name>A0A1G5WTV8_9EURY</name>
<evidence type="ECO:0000313" key="4">
    <source>
        <dbReference type="Proteomes" id="UP000323439"/>
    </source>
</evidence>
<proteinExistence type="predicted"/>
<dbReference type="EMBL" id="FMXB01000013">
    <property type="protein sequence ID" value="SDA61591.1"/>
    <property type="molecule type" value="Genomic_DNA"/>
</dbReference>
<evidence type="ECO:0000313" key="3">
    <source>
        <dbReference type="EMBL" id="SDA61591.1"/>
    </source>
</evidence>
<dbReference type="PANTHER" id="PTHR19136:SF86">
    <property type="entry name" value="ADENOSYLCOBINAMIDE-PHOSPHATE GUANYLYLTRANSFERASE"/>
    <property type="match status" value="1"/>
</dbReference>
<dbReference type="Gene3D" id="3.90.550.10">
    <property type="entry name" value="Spore Coat Polysaccharide Biosynthesis Protein SpsA, Chain A"/>
    <property type="match status" value="1"/>
</dbReference>
<keyword evidence="4" id="KW-1185">Reference proteome</keyword>
<protein>
    <submittedName>
        <fullName evidence="3">TIGR00454 family protein</fullName>
    </submittedName>
</protein>
<dbReference type="STRING" id="230361.sm9_2017"/>
<dbReference type="RefSeq" id="WP_149732210.1">
    <property type="nucleotide sequence ID" value="NZ_FMXB01000013.1"/>
</dbReference>